<evidence type="ECO:0000313" key="1">
    <source>
        <dbReference type="EMBL" id="VDP19096.1"/>
    </source>
</evidence>
<protein>
    <submittedName>
        <fullName evidence="3">FLYWCH-type domain-containing protein</fullName>
    </submittedName>
</protein>
<dbReference type="WBParaSite" id="SBAD_0000907701-mRNA-1">
    <property type="protein sequence ID" value="SBAD_0000907701-mRNA-1"/>
    <property type="gene ID" value="SBAD_0000907701"/>
</dbReference>
<organism evidence="3">
    <name type="scientific">Soboliphyme baturini</name>
    <dbReference type="NCBI Taxonomy" id="241478"/>
    <lineage>
        <taxon>Eukaryota</taxon>
        <taxon>Metazoa</taxon>
        <taxon>Ecdysozoa</taxon>
        <taxon>Nematoda</taxon>
        <taxon>Enoplea</taxon>
        <taxon>Dorylaimia</taxon>
        <taxon>Dioctophymatida</taxon>
        <taxon>Dioctophymatoidea</taxon>
        <taxon>Soboliphymatidae</taxon>
        <taxon>Soboliphyme</taxon>
    </lineage>
</organism>
<dbReference type="AlphaFoldDB" id="A0A183IYR2"/>
<accession>A0A183IYR2</accession>
<proteinExistence type="predicted"/>
<gene>
    <name evidence="1" type="ORF">SBAD_LOCUS8760</name>
</gene>
<name>A0A183IYR2_9BILA</name>
<evidence type="ECO:0000313" key="3">
    <source>
        <dbReference type="WBParaSite" id="SBAD_0000907701-mRNA-1"/>
    </source>
</evidence>
<dbReference type="EMBL" id="UZAM01011934">
    <property type="protein sequence ID" value="VDP19096.1"/>
    <property type="molecule type" value="Genomic_DNA"/>
</dbReference>
<dbReference type="Proteomes" id="UP000270296">
    <property type="component" value="Unassembled WGS sequence"/>
</dbReference>
<reference evidence="1 2" key="2">
    <citation type="submission" date="2018-11" db="EMBL/GenBank/DDBJ databases">
        <authorList>
            <consortium name="Pathogen Informatics"/>
        </authorList>
    </citation>
    <scope>NUCLEOTIDE SEQUENCE [LARGE SCALE GENOMIC DNA]</scope>
</reference>
<reference evidence="3" key="1">
    <citation type="submission" date="2016-06" db="UniProtKB">
        <authorList>
            <consortium name="WormBaseParasite"/>
        </authorList>
    </citation>
    <scope>IDENTIFICATION</scope>
</reference>
<evidence type="ECO:0000313" key="2">
    <source>
        <dbReference type="Proteomes" id="UP000270296"/>
    </source>
</evidence>
<keyword evidence="2" id="KW-1185">Reference proteome</keyword>
<sequence>MTVFKKKPKIDHHGHHVIMREGDTCSSATTESEGSEFLSKRAKLVCTFRGTLSKIFQSYKYQVRDK</sequence>